<dbReference type="EMBL" id="SMGK01000001">
    <property type="protein sequence ID" value="TCK75943.1"/>
    <property type="molecule type" value="Genomic_DNA"/>
</dbReference>
<keyword evidence="3 4" id="KW-0067">ATP-binding</keyword>
<evidence type="ECO:0000313" key="7">
    <source>
        <dbReference type="Proteomes" id="UP000295210"/>
    </source>
</evidence>
<evidence type="ECO:0000256" key="2">
    <source>
        <dbReference type="ARBA" id="ARBA00022741"/>
    </source>
</evidence>
<dbReference type="PANTHER" id="PTHR43585">
    <property type="entry name" value="FUMIPYRROLE BIOSYNTHESIS PROTEIN C"/>
    <property type="match status" value="1"/>
</dbReference>
<dbReference type="Pfam" id="PF13535">
    <property type="entry name" value="ATP-grasp_4"/>
    <property type="match status" value="1"/>
</dbReference>
<dbReference type="GO" id="GO:0016874">
    <property type="term" value="F:ligase activity"/>
    <property type="evidence" value="ECO:0007669"/>
    <property type="project" value="UniProtKB-KW"/>
</dbReference>
<comment type="caution">
    <text evidence="6">The sequence shown here is derived from an EMBL/GenBank/DDBJ whole genome shotgun (WGS) entry which is preliminary data.</text>
</comment>
<evidence type="ECO:0000259" key="5">
    <source>
        <dbReference type="PROSITE" id="PS50975"/>
    </source>
</evidence>
<dbReference type="PANTHER" id="PTHR43585:SF2">
    <property type="entry name" value="ATP-GRASP ENZYME FSQD"/>
    <property type="match status" value="1"/>
</dbReference>
<evidence type="ECO:0000313" key="6">
    <source>
        <dbReference type="EMBL" id="TCK75943.1"/>
    </source>
</evidence>
<dbReference type="Proteomes" id="UP000295210">
    <property type="component" value="Unassembled WGS sequence"/>
</dbReference>
<sequence>MTMDRRETIFCISTYEKGQAFLRQCAAMGCRVILLTVDKLRHADWPLDALEELITMPEGLTLEQLTNTVTYLARSRKFDRIVALDEFDMEAAAHLREHMRIPGMGRTTTTHFRDKLTMRDVAERAGVLVPEFVPILNYDELRAYMASVPAPWVLKPRSEASAIGIRKVHDSEQLWRILDDLGDRQSFYLLEQFIPGHIFHVDAITSERHVVFSTVCGYGKPPMQVMHEGGVFTTRVLDRSSHDSEELTALNAHLMPAMGLLRGVSHAEYIRAEDGRYYFLEAAARVGGAFIAEVVEYATGVNLWAEWARIEVCSLRGDPYTLPPVNALYSGSVLCLARTAEPDTTAFDAPEIVFRMKKHHHAGLILQSPNPQRVESLLEDYSQRFAEEYLASAPVPDKPTD</sequence>
<dbReference type="Gene3D" id="3.40.50.20">
    <property type="match status" value="1"/>
</dbReference>
<dbReference type="OrthoDB" id="9803907at2"/>
<evidence type="ECO:0000256" key="4">
    <source>
        <dbReference type="PROSITE-ProRule" id="PRU00409"/>
    </source>
</evidence>
<evidence type="ECO:0000256" key="1">
    <source>
        <dbReference type="ARBA" id="ARBA00022598"/>
    </source>
</evidence>
<dbReference type="GO" id="GO:0046872">
    <property type="term" value="F:metal ion binding"/>
    <property type="evidence" value="ECO:0007669"/>
    <property type="project" value="InterPro"/>
</dbReference>
<reference evidence="6 7" key="1">
    <citation type="submission" date="2019-03" db="EMBL/GenBank/DDBJ databases">
        <title>Genomic Encyclopedia of Type Strains, Phase IV (KMG-IV): sequencing the most valuable type-strain genomes for metagenomic binning, comparative biology and taxonomic classification.</title>
        <authorList>
            <person name="Goeker M."/>
        </authorList>
    </citation>
    <scope>NUCLEOTIDE SEQUENCE [LARGE SCALE GENOMIC DNA]</scope>
    <source>
        <strain evidence="6 7">DSM 103428</strain>
    </source>
</reference>
<gene>
    <name evidence="6" type="ORF">C7378_0946</name>
</gene>
<keyword evidence="1" id="KW-0436">Ligase</keyword>
<dbReference type="Gene3D" id="3.30.1490.20">
    <property type="entry name" value="ATP-grasp fold, A domain"/>
    <property type="match status" value="1"/>
</dbReference>
<protein>
    <submittedName>
        <fullName evidence="6">Biotin carboxylase</fullName>
    </submittedName>
</protein>
<dbReference type="SUPFAM" id="SSF56059">
    <property type="entry name" value="Glutathione synthetase ATP-binding domain-like"/>
    <property type="match status" value="1"/>
</dbReference>
<accession>A0A4R1LGF9</accession>
<name>A0A4R1LGF9_9BACT</name>
<organism evidence="6 7">
    <name type="scientific">Acidipila rosea</name>
    <dbReference type="NCBI Taxonomy" id="768535"/>
    <lineage>
        <taxon>Bacteria</taxon>
        <taxon>Pseudomonadati</taxon>
        <taxon>Acidobacteriota</taxon>
        <taxon>Terriglobia</taxon>
        <taxon>Terriglobales</taxon>
        <taxon>Acidobacteriaceae</taxon>
        <taxon>Acidipila</taxon>
    </lineage>
</organism>
<evidence type="ECO:0000256" key="3">
    <source>
        <dbReference type="ARBA" id="ARBA00022840"/>
    </source>
</evidence>
<dbReference type="Gene3D" id="3.30.470.20">
    <property type="entry name" value="ATP-grasp fold, B domain"/>
    <property type="match status" value="1"/>
</dbReference>
<feature type="domain" description="ATP-grasp" evidence="5">
    <location>
        <begin position="119"/>
        <end position="312"/>
    </location>
</feature>
<dbReference type="PROSITE" id="PS50975">
    <property type="entry name" value="ATP_GRASP"/>
    <property type="match status" value="1"/>
</dbReference>
<dbReference type="InterPro" id="IPR052032">
    <property type="entry name" value="ATP-dep_AA_Ligase"/>
</dbReference>
<dbReference type="InterPro" id="IPR013815">
    <property type="entry name" value="ATP_grasp_subdomain_1"/>
</dbReference>
<keyword evidence="7" id="KW-1185">Reference proteome</keyword>
<dbReference type="RefSeq" id="WP_131992335.1">
    <property type="nucleotide sequence ID" value="NZ_SMGK01000001.1"/>
</dbReference>
<dbReference type="InterPro" id="IPR011761">
    <property type="entry name" value="ATP-grasp"/>
</dbReference>
<dbReference type="AlphaFoldDB" id="A0A4R1LGF9"/>
<proteinExistence type="predicted"/>
<dbReference type="GO" id="GO:0005524">
    <property type="term" value="F:ATP binding"/>
    <property type="evidence" value="ECO:0007669"/>
    <property type="project" value="UniProtKB-UniRule"/>
</dbReference>
<keyword evidence="2 4" id="KW-0547">Nucleotide-binding</keyword>